<sequence length="252" mass="27420">MAEPAMRTDPQTDCVLCPPLRFRFNAMADLPGPGCVLAADDAFLLMPDLAPLTDGHLLLVTTGHHQCAAAFSAALWGRALRWRRHVARLYTAAYGAADVLVMEHGPGSPQGGGACIDHAHWHLLPTTASVRVVLEEQGLRGGVATHQALRACFRARRSYLLVEERGQAVMYPGDGAPRQYLRWAAAVALSRHTGGTAPDVWRWQEMFGLSQSKARFLRTLDAMRAAVAATGPHERGQRLPGAPPLERNDSHQ</sequence>
<keyword evidence="5" id="KW-1185">Reference proteome</keyword>
<comment type="caution">
    <text evidence="4">The sequence shown here is derived from an EMBL/GenBank/DDBJ whole genome shotgun (WGS) entry which is preliminary data.</text>
</comment>
<evidence type="ECO:0000256" key="2">
    <source>
        <dbReference type="SAM" id="MobiDB-lite"/>
    </source>
</evidence>
<dbReference type="RefSeq" id="WP_344957897.1">
    <property type="nucleotide sequence ID" value="NZ_BAAAZG010000062.1"/>
</dbReference>
<dbReference type="Proteomes" id="UP001500683">
    <property type="component" value="Unassembled WGS sequence"/>
</dbReference>
<dbReference type="InterPro" id="IPR006768">
    <property type="entry name" value="Cwf19-like_C_dom-1"/>
</dbReference>
<name>A0ABP7X348_9ACTN</name>
<dbReference type="SUPFAM" id="SSF54197">
    <property type="entry name" value="HIT-like"/>
    <property type="match status" value="1"/>
</dbReference>
<accession>A0ABP7X348</accession>
<dbReference type="InterPro" id="IPR011146">
    <property type="entry name" value="HIT-like"/>
</dbReference>
<organism evidence="4 5">
    <name type="scientific">Actinomadura miaoliensis</name>
    <dbReference type="NCBI Taxonomy" id="430685"/>
    <lineage>
        <taxon>Bacteria</taxon>
        <taxon>Bacillati</taxon>
        <taxon>Actinomycetota</taxon>
        <taxon>Actinomycetes</taxon>
        <taxon>Streptosporangiales</taxon>
        <taxon>Thermomonosporaceae</taxon>
        <taxon>Actinomadura</taxon>
    </lineage>
</organism>
<dbReference type="Gene3D" id="3.30.428.10">
    <property type="entry name" value="HIT-like"/>
    <property type="match status" value="1"/>
</dbReference>
<dbReference type="InterPro" id="IPR036265">
    <property type="entry name" value="HIT-like_sf"/>
</dbReference>
<feature type="domain" description="HIT" evidence="3">
    <location>
        <begin position="23"/>
        <end position="133"/>
    </location>
</feature>
<dbReference type="EMBL" id="BAAAZG010000062">
    <property type="protein sequence ID" value="GAA4101595.1"/>
    <property type="molecule type" value="Genomic_DNA"/>
</dbReference>
<feature type="short sequence motif" description="Histidine triad motif" evidence="1">
    <location>
        <begin position="118"/>
        <end position="122"/>
    </location>
</feature>
<proteinExistence type="predicted"/>
<evidence type="ECO:0000256" key="1">
    <source>
        <dbReference type="PROSITE-ProRule" id="PRU00464"/>
    </source>
</evidence>
<protein>
    <recommendedName>
        <fullName evidence="3">HIT domain-containing protein</fullName>
    </recommendedName>
</protein>
<reference evidence="5" key="1">
    <citation type="journal article" date="2019" name="Int. J. Syst. Evol. Microbiol.">
        <title>The Global Catalogue of Microorganisms (GCM) 10K type strain sequencing project: providing services to taxonomists for standard genome sequencing and annotation.</title>
        <authorList>
            <consortium name="The Broad Institute Genomics Platform"/>
            <consortium name="The Broad Institute Genome Sequencing Center for Infectious Disease"/>
            <person name="Wu L."/>
            <person name="Ma J."/>
        </authorList>
    </citation>
    <scope>NUCLEOTIDE SEQUENCE [LARGE SCALE GENOMIC DNA]</scope>
    <source>
        <strain evidence="5">JCM 16702</strain>
    </source>
</reference>
<evidence type="ECO:0000313" key="5">
    <source>
        <dbReference type="Proteomes" id="UP001500683"/>
    </source>
</evidence>
<gene>
    <name evidence="4" type="ORF">GCM10022214_79250</name>
</gene>
<dbReference type="Pfam" id="PF04677">
    <property type="entry name" value="CwfJ_C_1"/>
    <property type="match status" value="1"/>
</dbReference>
<evidence type="ECO:0000259" key="3">
    <source>
        <dbReference type="PROSITE" id="PS51084"/>
    </source>
</evidence>
<dbReference type="PROSITE" id="PS51084">
    <property type="entry name" value="HIT_2"/>
    <property type="match status" value="1"/>
</dbReference>
<evidence type="ECO:0000313" key="4">
    <source>
        <dbReference type="EMBL" id="GAA4101595.1"/>
    </source>
</evidence>
<feature type="region of interest" description="Disordered" evidence="2">
    <location>
        <begin position="228"/>
        <end position="252"/>
    </location>
</feature>